<dbReference type="AlphaFoldDB" id="A0A060A635"/>
<organism evidence="7">
    <name type="scientific">Boehmeria nivea</name>
    <name type="common">Chinese grass</name>
    <name type="synonym">Urtica nivea</name>
    <dbReference type="NCBI Taxonomy" id="83906"/>
    <lineage>
        <taxon>Eukaryota</taxon>
        <taxon>Viridiplantae</taxon>
        <taxon>Streptophyta</taxon>
        <taxon>Embryophyta</taxon>
        <taxon>Tracheophyta</taxon>
        <taxon>Spermatophyta</taxon>
        <taxon>Magnoliopsida</taxon>
        <taxon>eudicotyledons</taxon>
        <taxon>Gunneridae</taxon>
        <taxon>Pentapetalae</taxon>
        <taxon>rosids</taxon>
        <taxon>fabids</taxon>
        <taxon>Rosales</taxon>
        <taxon>Urticaceae</taxon>
        <taxon>Boehmeria</taxon>
    </lineage>
</organism>
<keyword evidence="4" id="KW-0539">Nucleus</keyword>
<evidence type="ECO:0000256" key="2">
    <source>
        <dbReference type="ARBA" id="ARBA00023125"/>
    </source>
</evidence>
<evidence type="ECO:0000256" key="3">
    <source>
        <dbReference type="ARBA" id="ARBA00023163"/>
    </source>
</evidence>
<gene>
    <name evidence="7" type="primary">NAC01</name>
</gene>
<protein>
    <submittedName>
        <fullName evidence="7">NAC domain-containing protein</fullName>
    </submittedName>
</protein>
<evidence type="ECO:0000256" key="4">
    <source>
        <dbReference type="ARBA" id="ARBA00023242"/>
    </source>
</evidence>
<sequence length="214" mass="24129">MFIDEFIPTLDGEGIYSNHPENLPGAKTDGSSIHFFHKSVNAYATGQRKRRRVLTQHGSTAEHVRWHKTGKTKAVTENGVQKGWKKIMVLYKSGQKGSKADKTKWVMHQYHLGTGEDEREGEYVVSKISYQKPKQTEIIIGNNDNNGNNDNIHLLDDSDVKPLQTSPRTPNANPPLPPRHGKSLLGDDVAENNIPQSFANFCSQDGMFDWFDRL</sequence>
<proteinExistence type="evidence at transcript level"/>
<evidence type="ECO:0000256" key="5">
    <source>
        <dbReference type="SAM" id="MobiDB-lite"/>
    </source>
</evidence>
<dbReference type="InterPro" id="IPR003441">
    <property type="entry name" value="NAC-dom"/>
</dbReference>
<dbReference type="InterPro" id="IPR044799">
    <property type="entry name" value="SOG1-like"/>
</dbReference>
<reference evidence="7" key="1">
    <citation type="submission" date="2013-11" db="EMBL/GenBank/DDBJ databases">
        <title>Identification, phylogenetic and expression analysis for 32 NAC transcription factors in ramie (Boehmeria nivea L. Gaud).</title>
        <authorList>
            <person name="Liu T."/>
        </authorList>
    </citation>
    <scope>NUCLEOTIDE SEQUENCE</scope>
</reference>
<dbReference type="Pfam" id="PF02365">
    <property type="entry name" value="NAM"/>
    <property type="match status" value="1"/>
</dbReference>
<feature type="compositionally biased region" description="Low complexity" evidence="5">
    <location>
        <begin position="140"/>
        <end position="152"/>
    </location>
</feature>
<dbReference type="PANTHER" id="PTHR31079:SF2">
    <property type="entry name" value="NAC DOMAIN CONTAINING PROTEIN 44-RELATED"/>
    <property type="match status" value="1"/>
</dbReference>
<feature type="domain" description="NAC" evidence="6">
    <location>
        <begin position="1"/>
        <end position="131"/>
    </location>
</feature>
<name>A0A060A635_BOENI</name>
<evidence type="ECO:0000313" key="7">
    <source>
        <dbReference type="EMBL" id="AIA57505.1"/>
    </source>
</evidence>
<dbReference type="GO" id="GO:0000976">
    <property type="term" value="F:transcription cis-regulatory region binding"/>
    <property type="evidence" value="ECO:0007669"/>
    <property type="project" value="TreeGrafter"/>
</dbReference>
<keyword evidence="1" id="KW-0805">Transcription regulation</keyword>
<dbReference type="PANTHER" id="PTHR31079">
    <property type="entry name" value="NAC DOMAIN-CONTAINING PROTEIN 73"/>
    <property type="match status" value="1"/>
</dbReference>
<dbReference type="EMBL" id="KF874825">
    <property type="protein sequence ID" value="AIA57505.1"/>
    <property type="molecule type" value="mRNA"/>
</dbReference>
<dbReference type="GO" id="GO:0003700">
    <property type="term" value="F:DNA-binding transcription factor activity"/>
    <property type="evidence" value="ECO:0007669"/>
    <property type="project" value="InterPro"/>
</dbReference>
<keyword evidence="3" id="KW-0804">Transcription</keyword>
<dbReference type="PROSITE" id="PS51005">
    <property type="entry name" value="NAC"/>
    <property type="match status" value="1"/>
</dbReference>
<evidence type="ECO:0000256" key="1">
    <source>
        <dbReference type="ARBA" id="ARBA00023015"/>
    </source>
</evidence>
<dbReference type="Gene3D" id="2.170.150.80">
    <property type="entry name" value="NAC domain"/>
    <property type="match status" value="1"/>
</dbReference>
<keyword evidence="2" id="KW-0238">DNA-binding</keyword>
<dbReference type="InterPro" id="IPR036093">
    <property type="entry name" value="NAC_dom_sf"/>
</dbReference>
<evidence type="ECO:0000259" key="6">
    <source>
        <dbReference type="PROSITE" id="PS51005"/>
    </source>
</evidence>
<accession>A0A060A635</accession>
<dbReference type="GO" id="GO:0005634">
    <property type="term" value="C:nucleus"/>
    <property type="evidence" value="ECO:0007669"/>
    <property type="project" value="TreeGrafter"/>
</dbReference>
<dbReference type="SUPFAM" id="SSF101941">
    <property type="entry name" value="NAC domain"/>
    <property type="match status" value="1"/>
</dbReference>
<feature type="region of interest" description="Disordered" evidence="5">
    <location>
        <begin position="140"/>
        <end position="184"/>
    </location>
</feature>